<dbReference type="CDD" id="cd02208">
    <property type="entry name" value="cupin_RmlC-like"/>
    <property type="match status" value="1"/>
</dbReference>
<keyword evidence="6" id="KW-1185">Reference proteome</keyword>
<dbReference type="PROSITE" id="PS01124">
    <property type="entry name" value="HTH_ARAC_FAMILY_2"/>
    <property type="match status" value="1"/>
</dbReference>
<dbReference type="InterPro" id="IPR018060">
    <property type="entry name" value="HTH_AraC"/>
</dbReference>
<evidence type="ECO:0000256" key="2">
    <source>
        <dbReference type="ARBA" id="ARBA00023125"/>
    </source>
</evidence>
<feature type="domain" description="HTH araC/xylS-type" evidence="4">
    <location>
        <begin position="191"/>
        <end position="289"/>
    </location>
</feature>
<accession>A0ABM8V555</accession>
<protein>
    <submittedName>
        <fullName evidence="5">Transcriptional regulator, AraC family</fullName>
    </submittedName>
</protein>
<dbReference type="RefSeq" id="WP_213484550.1">
    <property type="nucleotide sequence ID" value="NZ_CAJRAY010000044.1"/>
</dbReference>
<keyword evidence="3" id="KW-0804">Transcription</keyword>
<dbReference type="Gene3D" id="2.60.120.10">
    <property type="entry name" value="Jelly Rolls"/>
    <property type="match status" value="1"/>
</dbReference>
<evidence type="ECO:0000313" key="6">
    <source>
        <dbReference type="Proteomes" id="UP000681526"/>
    </source>
</evidence>
<keyword evidence="1" id="KW-0805">Transcription regulation</keyword>
<dbReference type="SMART" id="SM00342">
    <property type="entry name" value="HTH_ARAC"/>
    <property type="match status" value="1"/>
</dbReference>
<comment type="caution">
    <text evidence="5">The sequence shown here is derived from an EMBL/GenBank/DDBJ whole genome shotgun (WGS) entry which is preliminary data.</text>
</comment>
<evidence type="ECO:0000259" key="4">
    <source>
        <dbReference type="PROSITE" id="PS01124"/>
    </source>
</evidence>
<dbReference type="EMBL" id="CAJRAY010000044">
    <property type="protein sequence ID" value="CAG5086773.1"/>
    <property type="molecule type" value="Genomic_DNA"/>
</dbReference>
<dbReference type="InterPro" id="IPR011051">
    <property type="entry name" value="RmlC_Cupin_sf"/>
</dbReference>
<dbReference type="SUPFAM" id="SSF46689">
    <property type="entry name" value="Homeodomain-like"/>
    <property type="match status" value="2"/>
</dbReference>
<dbReference type="InterPro" id="IPR020449">
    <property type="entry name" value="Tscrpt_reg_AraC-type_HTH"/>
</dbReference>
<dbReference type="InterPro" id="IPR018062">
    <property type="entry name" value="HTH_AraC-typ_CS"/>
</dbReference>
<organism evidence="5 6">
    <name type="scientific">Thermobacillus xylanilyticus</name>
    <dbReference type="NCBI Taxonomy" id="76633"/>
    <lineage>
        <taxon>Bacteria</taxon>
        <taxon>Bacillati</taxon>
        <taxon>Bacillota</taxon>
        <taxon>Bacilli</taxon>
        <taxon>Bacillales</taxon>
        <taxon>Paenibacillaceae</taxon>
        <taxon>Thermobacillus</taxon>
    </lineage>
</organism>
<dbReference type="Gene3D" id="1.10.10.60">
    <property type="entry name" value="Homeodomain-like"/>
    <property type="match status" value="2"/>
</dbReference>
<evidence type="ECO:0000313" key="5">
    <source>
        <dbReference type="EMBL" id="CAG5086773.1"/>
    </source>
</evidence>
<dbReference type="Pfam" id="PF12833">
    <property type="entry name" value="HTH_18"/>
    <property type="match status" value="1"/>
</dbReference>
<gene>
    <name evidence="5" type="primary">txxe 2522</name>
    <name evidence="5" type="ORF">TXXE_10265</name>
</gene>
<sequence>MNKALLKEARRHGSPAFPVRMYHFHCPPDQPLLDLHWHDELEFFMVTEGRANLRVGTKDYAVSAGEAIFVGSGELHSGSVAGEEGCSFSAAVFHADLLSGSAPDLIHQRYIRPLLERQYEVPVHLDRMNGDSAALLDILKQLFEIDRARPHGYELAVRGMLQTCVSLLLRLASRTEQTRRAGADQQTERIKEALEYIERHYAEPIRLRELASTVSMSEAYFCRFFKRITAATPVEYINLYRVRQAAILLRSTDKKIMNIAYEVGFNNMSYFNTVFKQRFGCTPMEYRQRGATGAPSDEFGIGHSF</sequence>
<evidence type="ECO:0000256" key="3">
    <source>
        <dbReference type="ARBA" id="ARBA00023163"/>
    </source>
</evidence>
<dbReference type="InterPro" id="IPR009057">
    <property type="entry name" value="Homeodomain-like_sf"/>
</dbReference>
<dbReference type="PANTHER" id="PTHR43280:SF2">
    <property type="entry name" value="HTH-TYPE TRANSCRIPTIONAL REGULATOR EXSA"/>
    <property type="match status" value="1"/>
</dbReference>
<dbReference type="InterPro" id="IPR013096">
    <property type="entry name" value="Cupin_2"/>
</dbReference>
<keyword evidence="2" id="KW-0238">DNA-binding</keyword>
<dbReference type="Pfam" id="PF07883">
    <property type="entry name" value="Cupin_2"/>
    <property type="match status" value="1"/>
</dbReference>
<name>A0ABM8V555_THEXY</name>
<dbReference type="PANTHER" id="PTHR43280">
    <property type="entry name" value="ARAC-FAMILY TRANSCRIPTIONAL REGULATOR"/>
    <property type="match status" value="1"/>
</dbReference>
<dbReference type="Proteomes" id="UP000681526">
    <property type="component" value="Unassembled WGS sequence"/>
</dbReference>
<dbReference type="SUPFAM" id="SSF51182">
    <property type="entry name" value="RmlC-like cupins"/>
    <property type="match status" value="1"/>
</dbReference>
<evidence type="ECO:0000256" key="1">
    <source>
        <dbReference type="ARBA" id="ARBA00023015"/>
    </source>
</evidence>
<dbReference type="InterPro" id="IPR014710">
    <property type="entry name" value="RmlC-like_jellyroll"/>
</dbReference>
<dbReference type="PRINTS" id="PR00032">
    <property type="entry name" value="HTHARAC"/>
</dbReference>
<proteinExistence type="predicted"/>
<dbReference type="PROSITE" id="PS00041">
    <property type="entry name" value="HTH_ARAC_FAMILY_1"/>
    <property type="match status" value="1"/>
</dbReference>
<reference evidence="5 6" key="1">
    <citation type="submission" date="2021-04" db="EMBL/GenBank/DDBJ databases">
        <authorList>
            <person name="Rakotoarivonina H."/>
        </authorList>
    </citation>
    <scope>NUCLEOTIDE SEQUENCE [LARGE SCALE GENOMIC DNA]</scope>
    <source>
        <strain evidence="5 6">XE</strain>
    </source>
</reference>